<accession>E6WZS6</accession>
<feature type="transmembrane region" description="Helical" evidence="1">
    <location>
        <begin position="140"/>
        <end position="160"/>
    </location>
</feature>
<evidence type="ECO:0000313" key="3">
    <source>
        <dbReference type="Proteomes" id="UP000008633"/>
    </source>
</evidence>
<feature type="transmembrane region" description="Helical" evidence="1">
    <location>
        <begin position="21"/>
        <end position="40"/>
    </location>
</feature>
<proteinExistence type="predicted"/>
<evidence type="ECO:0000256" key="1">
    <source>
        <dbReference type="SAM" id="Phobius"/>
    </source>
</evidence>
<sequence>MPRPKLVYFFSQPHQPFFALGLFNALAVMLLFIPAFRGMLSIDARLLHAYGMIFLVFTNFFYGFTYTTFTRFSAQPPIEERRYLRVWVLNLLAALSFYVSLWMPPLFYVAALLMALSFAYTLRIFMGIYAKAPEPKKDQYWIIVGFGMGALADLLFLLAQIPCRHCRSGLYFDMGVEVGIYLYLIFLPAVIAFRMVPHFSRCMNYRKSRGFDGVLLLLLLAHVLLSQAWPKGLFAVDLLAALWLGRELWRMELPFPNPDPLLWGLHLALFWLPLGFLAGAAVEFFEAWFGYASLYLPLHLLVLGFLTTIMIAFGTRVTLGHGGAVLGMDRWGAWLLWMTQVVVLGRLALSLAAAQGSISPWFDISATLWIVLFVLWTAKYGKILVRGAR</sequence>
<organism evidence="2 3">
    <name type="scientific">Nitratifractor salsuginis (strain DSM 16511 / JCM 12458 / E9I37-1)</name>
    <dbReference type="NCBI Taxonomy" id="749222"/>
    <lineage>
        <taxon>Bacteria</taxon>
        <taxon>Pseudomonadati</taxon>
        <taxon>Campylobacterota</taxon>
        <taxon>Epsilonproteobacteria</taxon>
        <taxon>Campylobacterales</taxon>
        <taxon>Sulfurovaceae</taxon>
        <taxon>Nitratifractor</taxon>
    </lineage>
</organism>
<reference evidence="2 3" key="1">
    <citation type="journal article" date="2011" name="Stand. Genomic Sci.">
        <title>Complete genome sequence of Nitratifractor salsuginis type strain (E9I37-1).</title>
        <authorList>
            <person name="Anderson I."/>
            <person name="Sikorski J."/>
            <person name="Zeytun A."/>
            <person name="Nolan M."/>
            <person name="Lapidus A."/>
            <person name="Lucas S."/>
            <person name="Hammon N."/>
            <person name="Deshpande S."/>
            <person name="Cheng J.F."/>
            <person name="Tapia R."/>
            <person name="Han C."/>
            <person name="Goodwin L."/>
            <person name="Pitluck S."/>
            <person name="Liolios K."/>
            <person name="Pagani I."/>
            <person name="Ivanova N."/>
            <person name="Huntemann M."/>
            <person name="Mavromatis K."/>
            <person name="Ovchinikova G."/>
            <person name="Pati A."/>
            <person name="Chen A."/>
            <person name="Palaniappan K."/>
            <person name="Land M."/>
            <person name="Hauser L."/>
            <person name="Brambilla E.M."/>
            <person name="Ngatchou-Djao O.D."/>
            <person name="Rohde M."/>
            <person name="Tindall B.J."/>
            <person name="Goker M."/>
            <person name="Detter J.C."/>
            <person name="Woyke T."/>
            <person name="Bristow J."/>
            <person name="Eisen J.A."/>
            <person name="Markowitz V."/>
            <person name="Hugenholtz P."/>
            <person name="Klenk H.P."/>
            <person name="Kyrpides N.C."/>
        </authorList>
    </citation>
    <scope>NUCLEOTIDE SEQUENCE [LARGE SCALE GENOMIC DNA]</scope>
    <source>
        <strain evidence="3">DSM 16511 / JCM 12458 / E9I37-1</strain>
    </source>
</reference>
<reference evidence="3" key="2">
    <citation type="submission" date="2011-01" db="EMBL/GenBank/DDBJ databases">
        <title>The complete genome of Nitratifractor salsuginis DSM 16511.</title>
        <authorList>
            <consortium name="US DOE Joint Genome Institute (JGI-PGF)"/>
            <person name="Lucas S."/>
            <person name="Copeland A."/>
            <person name="Lapidus A."/>
            <person name="Bruce D."/>
            <person name="Goodwin L."/>
            <person name="Pitluck S."/>
            <person name="Kyrpides N."/>
            <person name="Mavromatis K."/>
            <person name="Ivanova N."/>
            <person name="Mikhailova N."/>
            <person name="Zeytun A."/>
            <person name="Detter J.C."/>
            <person name="Tapia R."/>
            <person name="Han C."/>
            <person name="Land M."/>
            <person name="Hauser L."/>
            <person name="Markowitz V."/>
            <person name="Cheng J.-F."/>
            <person name="Hugenholtz P."/>
            <person name="Woyke T."/>
            <person name="Wu D."/>
            <person name="Tindall B."/>
            <person name="Schuetze A."/>
            <person name="Brambilla E."/>
            <person name="Klenk H.-P."/>
            <person name="Eisen J.A."/>
        </authorList>
    </citation>
    <scope>NUCLEOTIDE SEQUENCE [LARGE SCALE GENOMIC DNA]</scope>
    <source>
        <strain evidence="3">DSM 16511 / JCM 12458 / E9I37-1</strain>
    </source>
</reference>
<feature type="transmembrane region" description="Helical" evidence="1">
    <location>
        <begin position="84"/>
        <end position="101"/>
    </location>
</feature>
<keyword evidence="1" id="KW-0472">Membrane</keyword>
<dbReference type="OrthoDB" id="5487830at2"/>
<evidence type="ECO:0000313" key="2">
    <source>
        <dbReference type="EMBL" id="ADV46717.1"/>
    </source>
</evidence>
<name>E6WZS6_NITSE</name>
<keyword evidence="1" id="KW-0812">Transmembrane</keyword>
<keyword evidence="1" id="KW-1133">Transmembrane helix</keyword>
<protein>
    <submittedName>
        <fullName evidence="2">NnrS family protein</fullName>
    </submittedName>
</protein>
<dbReference type="Pfam" id="PF05940">
    <property type="entry name" value="NnrS"/>
    <property type="match status" value="1"/>
</dbReference>
<feature type="transmembrane region" description="Helical" evidence="1">
    <location>
        <begin position="360"/>
        <end position="378"/>
    </location>
</feature>
<dbReference type="HOGENOM" id="CLU_041785_0_0_7"/>
<dbReference type="eggNOG" id="COG3213">
    <property type="taxonomic scope" value="Bacteria"/>
</dbReference>
<dbReference type="InterPro" id="IPR010266">
    <property type="entry name" value="NnrS"/>
</dbReference>
<feature type="transmembrane region" description="Helical" evidence="1">
    <location>
        <begin position="209"/>
        <end position="226"/>
    </location>
</feature>
<dbReference type="KEGG" id="nsa:Nitsa_1469"/>
<feature type="transmembrane region" description="Helical" evidence="1">
    <location>
        <begin position="288"/>
        <end position="313"/>
    </location>
</feature>
<feature type="transmembrane region" description="Helical" evidence="1">
    <location>
        <begin position="334"/>
        <end position="354"/>
    </location>
</feature>
<dbReference type="AlphaFoldDB" id="E6WZS6"/>
<dbReference type="RefSeq" id="WP_013554406.1">
    <property type="nucleotide sequence ID" value="NC_014935.1"/>
</dbReference>
<feature type="transmembrane region" description="Helical" evidence="1">
    <location>
        <begin position="46"/>
        <end position="64"/>
    </location>
</feature>
<feature type="transmembrane region" description="Helical" evidence="1">
    <location>
        <begin position="107"/>
        <end position="128"/>
    </location>
</feature>
<feature type="transmembrane region" description="Helical" evidence="1">
    <location>
        <begin position="261"/>
        <end position="282"/>
    </location>
</feature>
<keyword evidence="3" id="KW-1185">Reference proteome</keyword>
<dbReference type="STRING" id="749222.Nitsa_1469"/>
<dbReference type="Proteomes" id="UP000008633">
    <property type="component" value="Chromosome"/>
</dbReference>
<feature type="transmembrane region" description="Helical" evidence="1">
    <location>
        <begin position="180"/>
        <end position="197"/>
    </location>
</feature>
<gene>
    <name evidence="2" type="ordered locus">Nitsa_1469</name>
</gene>
<dbReference type="EMBL" id="CP002452">
    <property type="protein sequence ID" value="ADV46717.1"/>
    <property type="molecule type" value="Genomic_DNA"/>
</dbReference>